<evidence type="ECO:0000256" key="2">
    <source>
        <dbReference type="SAM" id="MobiDB-lite"/>
    </source>
</evidence>
<dbReference type="GO" id="GO:0071260">
    <property type="term" value="P:cellular response to mechanical stimulus"/>
    <property type="evidence" value="ECO:0007669"/>
    <property type="project" value="TreeGrafter"/>
</dbReference>
<feature type="transmembrane region" description="Helical" evidence="3">
    <location>
        <begin position="818"/>
        <end position="837"/>
    </location>
</feature>
<evidence type="ECO:0000313" key="5">
    <source>
        <dbReference type="Proteomes" id="UP000039324"/>
    </source>
</evidence>
<dbReference type="Proteomes" id="UP000039324">
    <property type="component" value="Unassembled WGS sequence"/>
</dbReference>
<feature type="transmembrane region" description="Helical" evidence="3">
    <location>
        <begin position="958"/>
        <end position="983"/>
    </location>
</feature>
<dbReference type="PANTHER" id="PTHR13167">
    <property type="entry name" value="PIEZO-TYPE MECHANOSENSITIVE ION CHANNEL COMPONENT"/>
    <property type="match status" value="1"/>
</dbReference>
<feature type="transmembrane region" description="Helical" evidence="3">
    <location>
        <begin position="1359"/>
        <end position="1379"/>
    </location>
</feature>
<feature type="transmembrane region" description="Helical" evidence="3">
    <location>
        <begin position="226"/>
        <end position="248"/>
    </location>
</feature>
<dbReference type="Gene3D" id="1.25.40.20">
    <property type="entry name" value="Ankyrin repeat-containing domain"/>
    <property type="match status" value="1"/>
</dbReference>
<feature type="transmembrane region" description="Helical" evidence="3">
    <location>
        <begin position="81"/>
        <end position="99"/>
    </location>
</feature>
<dbReference type="GO" id="GO:0016020">
    <property type="term" value="C:membrane"/>
    <property type="evidence" value="ECO:0007669"/>
    <property type="project" value="InterPro"/>
</dbReference>
<dbReference type="PANTHER" id="PTHR13167:SF25">
    <property type="entry name" value="PIEZO-TYPE MECHANOSENSITIVE ION CHANNEL COMPONENT"/>
    <property type="match status" value="1"/>
</dbReference>
<organism evidence="4 5">
    <name type="scientific">Plasmodiophora brassicae</name>
    <name type="common">Clubroot disease agent</name>
    <dbReference type="NCBI Taxonomy" id="37360"/>
    <lineage>
        <taxon>Eukaryota</taxon>
        <taxon>Sar</taxon>
        <taxon>Rhizaria</taxon>
        <taxon>Endomyxa</taxon>
        <taxon>Phytomyxea</taxon>
        <taxon>Plasmodiophorida</taxon>
        <taxon>Plasmodiophoridae</taxon>
        <taxon>Plasmodiophora</taxon>
    </lineage>
</organism>
<feature type="transmembrane region" description="Helical" evidence="3">
    <location>
        <begin position="144"/>
        <end position="163"/>
    </location>
</feature>
<reference evidence="4 5" key="1">
    <citation type="submission" date="2015-02" db="EMBL/GenBank/DDBJ databases">
        <authorList>
            <person name="Chooi Y.-H."/>
        </authorList>
    </citation>
    <scope>NUCLEOTIDE SEQUENCE [LARGE SCALE GENOMIC DNA]</scope>
    <source>
        <strain evidence="4">E3</strain>
    </source>
</reference>
<proteinExistence type="predicted"/>
<keyword evidence="3" id="KW-0812">Transmembrane</keyword>
<feature type="transmembrane region" description="Helical" evidence="3">
    <location>
        <begin position="844"/>
        <end position="863"/>
    </location>
</feature>
<sequence>MIWLVEVVSLLVASVACAGLESVLFIVVVLVRVTLPPHRVWVMSTAVMTLGWLVAQLTYSITDPADIDPWRMFNLGPLDGGSRIVFVISTVSALLASIVQITKGSYGNTGPVDQHQPLGIVRVTVFFVGASAACVLSPNVFRLPFAILILSFLFIWGTQMPRYRPMLEKGLSLLSYSDVSFIRLPLMVYSSAHVVTIAVLRVSLIADGLSPWVMQVLGVLPDRDDIWTLSSGLTAVAIGIELGLIVIFSTTTFRGKTKSVMERDRGLNTIAQEEPALPGPLAVPTRAKSAPVLTDPERDMPRQGLRRNSAELPSLSYAATSDVSEHNIIVVQDVKKESTSNVLLAAATVPPLPRATSAPAEKVVNQGSHPKPHLYIWPNRFVRLIRPIFHNLEISICCVMLSVIFVLDVQGFNFIIMSAVLLALLFGAEVFSELSSTVLLPLAVSTSFCAYIFLSIPWLLVLSDPVARDFKITGDPSTSASFQMALFLAPAVIIALYCRASAQRRSALRAPLSAGNILNAAALGDESFLEMALRRDRNLVLNAADSRGRTALHNAVLSSHFGSVRTILEKGGISLLEKVDGDRRTPIILSKNTRITNLLLRHGAASSVGSRVPALGKREPSGLRLGLTKAWETMADGWDEFNRVAKVVLLEYGAKLALLVVFFVGLSRIDLLHIAYVLMSLVYVSLPALSRKRQSWLPLAAFTVMGLICQYGVTVFQTGPVSSAVLVSLGFVRLDQPYFSSFFASMLAAGLCLFQLHLIDDFNTSDWLENAIASNSRNIQWVRSLSSIFGRIFLNFGVLILWVVFLIVSLLISPPTLFKDGYLVLCLASMFIVNVSSSRRLRSVFWSIGVPYTAFVVFLQYAVQYDVVHQLILRLLNWVFGTGASTDPVLDGIGLPRIDVTTQYLFVSLLPSLVVFFVTVSFFRIKYFGTYPAVQARSWKLFICRLGSRRLMACSNHISRITVLLPIFAFCMHPSAVSLSYVVCSGIFMLRPGGFSAAWLPEVVLVSVVVPVRYLFGVSAVAPGWFGPHIVWLGFRVDSSGNLLDAHSFEGEILILVFAYVQRYLQRMSSFASTLDLHVQEPGADMAAPAVVLEPSPTRESASSSHSEEKRESLVVRRVSHVKQVLLTYSISCWKRIESALCFVVDGAYPVNIDSEIAAFALLLSCALTRNIFAVLVSLIWAPIYEFSSQPAIRRSWPIMQIVVFTYVMWGCFVALGPDAWDVLGFPSIRLATDVQLWLSLLVSDPLSVGYFYIALWLMCWRRAPFIDRRVPNSERGSNPNVSIPLSAVVSPANVYELNDGLHNEPESWLLQVLPFAEPVLIIIVLLAACANADLIHLVLLITGFTLFAWPTRSPQVWMFLRCFNLVTFSLLLAFQYPATFGTSWFTSSAQCMSSSGISTDCVKDLGFQRFDTSLSASGFATFIVIFVVLDAKRRLDMPVPSLWLHEYRVRAAHSAQDRFAIAARAWEFKRVAELVSMRRVQEELRAHLRFLLTDSRRLGLEKLEDTEVWPSPTPQRSVHFIVNRDRKIVQWNVEVSLLTQWNSGNVVGRRVHEIFPRQHWPKIKSLVKNCLRSTSFLDSKNVESYKCTFEKNTGLQRKSSRD</sequence>
<feature type="transmembrane region" description="Helical" evidence="3">
    <location>
        <begin position="792"/>
        <end position="812"/>
    </location>
</feature>
<protein>
    <submittedName>
        <fullName evidence="4">Uncharacterized protein</fullName>
    </submittedName>
</protein>
<feature type="repeat" description="ANK" evidence="1">
    <location>
        <begin position="547"/>
        <end position="571"/>
    </location>
</feature>
<feature type="transmembrane region" description="Helical" evidence="3">
    <location>
        <begin position="184"/>
        <end position="206"/>
    </location>
</feature>
<feature type="transmembrane region" description="Helical" evidence="3">
    <location>
        <begin position="388"/>
        <end position="406"/>
    </location>
</feature>
<feature type="region of interest" description="Disordered" evidence="2">
    <location>
        <begin position="278"/>
        <end position="303"/>
    </location>
</feature>
<feature type="transmembrane region" description="Helical" evidence="3">
    <location>
        <begin position="1413"/>
        <end position="1430"/>
    </location>
</feature>
<feature type="transmembrane region" description="Helical" evidence="3">
    <location>
        <begin position="904"/>
        <end position="923"/>
    </location>
</feature>
<accession>A0A0G4IUJ9</accession>
<feature type="transmembrane region" description="Helical" evidence="3">
    <location>
        <begin position="12"/>
        <end position="33"/>
    </location>
</feature>
<feature type="transmembrane region" description="Helical" evidence="3">
    <location>
        <begin position="40"/>
        <end position="61"/>
    </location>
</feature>
<dbReference type="GO" id="GO:0042391">
    <property type="term" value="P:regulation of membrane potential"/>
    <property type="evidence" value="ECO:0007669"/>
    <property type="project" value="TreeGrafter"/>
</dbReference>
<dbReference type="GO" id="GO:0050982">
    <property type="term" value="P:detection of mechanical stimulus"/>
    <property type="evidence" value="ECO:0007669"/>
    <property type="project" value="TreeGrafter"/>
</dbReference>
<gene>
    <name evidence="4" type="ORF">PBRA_006922</name>
</gene>
<evidence type="ECO:0000256" key="1">
    <source>
        <dbReference type="PROSITE-ProRule" id="PRU00023"/>
    </source>
</evidence>
<feature type="transmembrane region" description="Helical" evidence="3">
    <location>
        <begin position="1003"/>
        <end position="1022"/>
    </location>
</feature>
<dbReference type="PROSITE" id="PS50088">
    <property type="entry name" value="ANK_REPEAT"/>
    <property type="match status" value="1"/>
</dbReference>
<feature type="transmembrane region" description="Helical" evidence="3">
    <location>
        <begin position="738"/>
        <end position="759"/>
    </location>
</feature>
<dbReference type="GO" id="GO:0005261">
    <property type="term" value="F:monoatomic cation channel activity"/>
    <property type="evidence" value="ECO:0007669"/>
    <property type="project" value="TreeGrafter"/>
</dbReference>
<feature type="transmembrane region" description="Helical" evidence="3">
    <location>
        <begin position="1197"/>
        <end position="1217"/>
    </location>
</feature>
<keyword evidence="5" id="KW-1185">Reference proteome</keyword>
<keyword evidence="3" id="KW-0472">Membrane</keyword>
<dbReference type="PROSITE" id="PS50297">
    <property type="entry name" value="ANK_REP_REGION"/>
    <property type="match status" value="1"/>
</dbReference>
<feature type="transmembrane region" description="Helical" evidence="3">
    <location>
        <begin position="412"/>
        <end position="431"/>
    </location>
</feature>
<dbReference type="InterPro" id="IPR027272">
    <property type="entry name" value="Piezo"/>
</dbReference>
<name>A0A0G4IUJ9_PLABS</name>
<keyword evidence="3" id="KW-1133">Transmembrane helix</keyword>
<keyword evidence="1" id="KW-0040">ANK repeat</keyword>
<feature type="transmembrane region" description="Helical" evidence="3">
    <location>
        <begin position="647"/>
        <end position="665"/>
    </location>
</feature>
<evidence type="ECO:0000256" key="3">
    <source>
        <dbReference type="SAM" id="Phobius"/>
    </source>
</evidence>
<feature type="transmembrane region" description="Helical" evidence="3">
    <location>
        <begin position="438"/>
        <end position="460"/>
    </location>
</feature>
<dbReference type="InterPro" id="IPR036770">
    <property type="entry name" value="Ankyrin_rpt-contain_sf"/>
</dbReference>
<dbReference type="GO" id="GO:0008381">
    <property type="term" value="F:mechanosensitive monoatomic ion channel activity"/>
    <property type="evidence" value="ECO:0007669"/>
    <property type="project" value="InterPro"/>
</dbReference>
<feature type="transmembrane region" description="Helical" evidence="3">
    <location>
        <begin position="1237"/>
        <end position="1260"/>
    </location>
</feature>
<dbReference type="InterPro" id="IPR002110">
    <property type="entry name" value="Ankyrin_rpt"/>
</dbReference>
<feature type="transmembrane region" description="Helical" evidence="3">
    <location>
        <begin position="1157"/>
        <end position="1185"/>
    </location>
</feature>
<dbReference type="SUPFAM" id="SSF48403">
    <property type="entry name" value="Ankyrin repeat"/>
    <property type="match status" value="1"/>
</dbReference>
<dbReference type="EMBL" id="CDSF01000087">
    <property type="protein sequence ID" value="CEO98809.1"/>
    <property type="molecule type" value="Genomic_DNA"/>
</dbReference>
<evidence type="ECO:0000313" key="4">
    <source>
        <dbReference type="EMBL" id="CEO98809.1"/>
    </source>
</evidence>
<feature type="transmembrane region" description="Helical" evidence="3">
    <location>
        <begin position="696"/>
        <end position="718"/>
    </location>
</feature>
<feature type="transmembrane region" description="Helical" evidence="3">
    <location>
        <begin position="671"/>
        <end position="689"/>
    </location>
</feature>
<feature type="transmembrane region" description="Helical" evidence="3">
    <location>
        <begin position="480"/>
        <end position="498"/>
    </location>
</feature>